<accession>A0A0K1PUR0</accession>
<sequence length="73" mass="8170">MTTTRRPSAATTETPRTKVFRSIDGSFIEYDRHACRSSRRAVARVSLERNSTRDQDEAGLVIALIDLEDALTS</sequence>
<keyword evidence="2" id="KW-1185">Reference proteome</keyword>
<dbReference type="KEGG" id="llu:AKJ09_03780"/>
<dbReference type="AlphaFoldDB" id="A0A0K1PUR0"/>
<dbReference type="Proteomes" id="UP000064967">
    <property type="component" value="Chromosome"/>
</dbReference>
<proteinExistence type="predicted"/>
<gene>
    <name evidence="1" type="ORF">AKJ09_03780</name>
</gene>
<dbReference type="STRING" id="1391654.AKJ09_03780"/>
<name>A0A0K1PUR0_9BACT</name>
<evidence type="ECO:0000313" key="2">
    <source>
        <dbReference type="Proteomes" id="UP000064967"/>
    </source>
</evidence>
<organism evidence="1 2">
    <name type="scientific">Labilithrix luteola</name>
    <dbReference type="NCBI Taxonomy" id="1391654"/>
    <lineage>
        <taxon>Bacteria</taxon>
        <taxon>Pseudomonadati</taxon>
        <taxon>Myxococcota</taxon>
        <taxon>Polyangia</taxon>
        <taxon>Polyangiales</taxon>
        <taxon>Labilitrichaceae</taxon>
        <taxon>Labilithrix</taxon>
    </lineage>
</organism>
<evidence type="ECO:0000313" key="1">
    <source>
        <dbReference type="EMBL" id="AKU97116.1"/>
    </source>
</evidence>
<protein>
    <submittedName>
        <fullName evidence="1">Uncharacterized protein</fullName>
    </submittedName>
</protein>
<dbReference type="EMBL" id="CP012333">
    <property type="protein sequence ID" value="AKU97116.1"/>
    <property type="molecule type" value="Genomic_DNA"/>
</dbReference>
<reference evidence="1 2" key="1">
    <citation type="submission" date="2015-08" db="EMBL/GenBank/DDBJ databases">
        <authorList>
            <person name="Babu N.S."/>
            <person name="Beckwith C.J."/>
            <person name="Beseler K.G."/>
            <person name="Brison A."/>
            <person name="Carone J.V."/>
            <person name="Caskin T.P."/>
            <person name="Diamond M."/>
            <person name="Durham M.E."/>
            <person name="Foxe J.M."/>
            <person name="Go M."/>
            <person name="Henderson B.A."/>
            <person name="Jones I.B."/>
            <person name="McGettigan J.A."/>
            <person name="Micheletti S.J."/>
            <person name="Nasrallah M.E."/>
            <person name="Ortiz D."/>
            <person name="Piller C.R."/>
            <person name="Privatt S.R."/>
            <person name="Schneider S.L."/>
            <person name="Sharp S."/>
            <person name="Smith T.C."/>
            <person name="Stanton J.D."/>
            <person name="Ullery H.E."/>
            <person name="Wilson R.J."/>
            <person name="Serrano M.G."/>
            <person name="Buck G."/>
            <person name="Lee V."/>
            <person name="Wang Y."/>
            <person name="Carvalho R."/>
            <person name="Voegtly L."/>
            <person name="Shi R."/>
            <person name="Duckworth R."/>
            <person name="Johnson A."/>
            <person name="Loviza R."/>
            <person name="Walstead R."/>
            <person name="Shah Z."/>
            <person name="Kiflezghi M."/>
            <person name="Wade K."/>
            <person name="Ball S.L."/>
            <person name="Bradley K.W."/>
            <person name="Asai D.J."/>
            <person name="Bowman C.A."/>
            <person name="Russell D.A."/>
            <person name="Pope W.H."/>
            <person name="Jacobs-Sera D."/>
            <person name="Hendrix R.W."/>
            <person name="Hatfull G.F."/>
        </authorList>
    </citation>
    <scope>NUCLEOTIDE SEQUENCE [LARGE SCALE GENOMIC DNA]</scope>
    <source>
        <strain evidence="1 2">DSM 27648</strain>
    </source>
</reference>